<evidence type="ECO:0000313" key="4">
    <source>
        <dbReference type="Proteomes" id="UP001211907"/>
    </source>
</evidence>
<feature type="compositionally biased region" description="Polar residues" evidence="1">
    <location>
        <begin position="41"/>
        <end position="56"/>
    </location>
</feature>
<feature type="region of interest" description="Disordered" evidence="1">
    <location>
        <begin position="277"/>
        <end position="304"/>
    </location>
</feature>
<feature type="compositionally biased region" description="Gly residues" evidence="1">
    <location>
        <begin position="889"/>
        <end position="906"/>
    </location>
</feature>
<feature type="compositionally biased region" description="Basic and acidic residues" evidence="1">
    <location>
        <begin position="824"/>
        <end position="833"/>
    </location>
</feature>
<name>A0AAD5T8M4_9FUNG</name>
<feature type="domain" description="TFIIS N-terminal" evidence="2">
    <location>
        <begin position="171"/>
        <end position="224"/>
    </location>
</feature>
<reference evidence="3" key="1">
    <citation type="submission" date="2020-05" db="EMBL/GenBank/DDBJ databases">
        <title>Phylogenomic resolution of chytrid fungi.</title>
        <authorList>
            <person name="Stajich J.E."/>
            <person name="Amses K."/>
            <person name="Simmons R."/>
            <person name="Seto K."/>
            <person name="Myers J."/>
            <person name="Bonds A."/>
            <person name="Quandt C.A."/>
            <person name="Barry K."/>
            <person name="Liu P."/>
            <person name="Grigoriev I."/>
            <person name="Longcore J.E."/>
            <person name="James T.Y."/>
        </authorList>
    </citation>
    <scope>NUCLEOTIDE SEQUENCE</scope>
    <source>
        <strain evidence="3">JEL0513</strain>
    </source>
</reference>
<feature type="region of interest" description="Disordered" evidence="1">
    <location>
        <begin position="793"/>
        <end position="833"/>
    </location>
</feature>
<proteinExistence type="predicted"/>
<feature type="region of interest" description="Disordered" evidence="1">
    <location>
        <begin position="1"/>
        <end position="89"/>
    </location>
</feature>
<sequence length="955" mass="101292">MQDTQEEGFQREVSVTSDESGDVGSINKNTKMDYVSEVADRNSSVSTEIDDNSSNVIDIEDTTPPPQSPYHSEVSVVSTPTPPATPAPPPTPMTLADINFEDPNYVVKYLKFLAAAETVEEKRARIRADGYQVSDSFYEGLALLKSFKSLIFFRQWVVEAKDAGQTGLLKDVLNLLVKLPISLEGLVASKLGRAVKVVMSGGDGVDEDVKQIAKKLTTAWAALVQKSSGNSAGDENALAKQHPLKTLAERQQAQRERENAIAAASAAKAQELQELLAKAKQNAPQSSSSTTQQDESSTFDSVSAGGEARYPAFSYRRAKVALPEVTDSAATMVEEKNQENEDDVKAAGGVKSILSNTVMPDVDPANPRRKRKSVSFSADLVKTRFFNSDEEAAGVAQDWTNRSARESEKQEGRKAFHREGDDRNSIQAKNRWKNPKGLMRVSGYLQAKETAETKIQEERERGILSVSYYVDEDIPATPGEPDEVFKNSNDAMDESNGGSSNAAAQVPVIPLDDPEVATPVQTALVPTTTTASSNFLGTFSSNTSNGLSGLLSNFGVVSASNVGGGGVGLTGLGGLGTLLGQAQQQQQGVFGQTTPGLAGLGIGGLGGLTATAPSAPVVSGGVQGLLASLQQQQQQQPATTTVAKSQDVSSLLKSLGVFGGIPTTSAPSTTSTSVVSAAPSLPAFLQQQQQQSQVQAQPLPLNALLNRPGMPVLSTPSLPTSEAVNAFLQNFGVTVPTNHQLQLSPAPLSSSLLPGGAGSGGGAPSMAAFLQMIQNSNNNNINKYNNIKNNSGSASAGSRLLPPPSLASLPFGIQPPPPPPPLPSDKKHLRTEDEIDETRNKRVAEVGNPGQQQQSQRYAGSFQTFEQYEEQQRQQQHNQNTSSYSNWRGRGGPRGGARGARGGGRSAGNNGIIKPRGSCAYWKMGTCKHGKNFKAMCMKKKGLTEVFKGTCCLQN</sequence>
<keyword evidence="4" id="KW-1185">Reference proteome</keyword>
<dbReference type="Proteomes" id="UP001211907">
    <property type="component" value="Unassembled WGS sequence"/>
</dbReference>
<gene>
    <name evidence="3" type="ORF">HK100_000908</name>
</gene>
<comment type="caution">
    <text evidence="3">The sequence shown here is derived from an EMBL/GenBank/DDBJ whole genome shotgun (WGS) entry which is preliminary data.</text>
</comment>
<dbReference type="SUPFAM" id="SSF47676">
    <property type="entry name" value="Conserved domain common to transcription factors TFIIS, elongin A, CRSP70"/>
    <property type="match status" value="1"/>
</dbReference>
<organism evidence="3 4">
    <name type="scientific">Physocladia obscura</name>
    <dbReference type="NCBI Taxonomy" id="109957"/>
    <lineage>
        <taxon>Eukaryota</taxon>
        <taxon>Fungi</taxon>
        <taxon>Fungi incertae sedis</taxon>
        <taxon>Chytridiomycota</taxon>
        <taxon>Chytridiomycota incertae sedis</taxon>
        <taxon>Chytridiomycetes</taxon>
        <taxon>Chytridiales</taxon>
        <taxon>Chytriomycetaceae</taxon>
        <taxon>Physocladia</taxon>
    </lineage>
</organism>
<dbReference type="Pfam" id="PF08711">
    <property type="entry name" value="Med26"/>
    <property type="match status" value="1"/>
</dbReference>
<dbReference type="InterPro" id="IPR035441">
    <property type="entry name" value="TFIIS/LEDGF_dom_sf"/>
</dbReference>
<dbReference type="AlphaFoldDB" id="A0AAD5T8M4"/>
<accession>A0AAD5T8M4</accession>
<feature type="region of interest" description="Disordered" evidence="1">
    <location>
        <begin position="391"/>
        <end position="433"/>
    </location>
</feature>
<dbReference type="InterPro" id="IPR017923">
    <property type="entry name" value="TFIIS_N"/>
</dbReference>
<feature type="region of interest" description="Disordered" evidence="1">
    <location>
        <begin position="867"/>
        <end position="909"/>
    </location>
</feature>
<feature type="compositionally biased region" description="Low complexity" evidence="1">
    <location>
        <begin position="277"/>
        <end position="301"/>
    </location>
</feature>
<evidence type="ECO:0000313" key="3">
    <source>
        <dbReference type="EMBL" id="KAJ3137189.1"/>
    </source>
</evidence>
<evidence type="ECO:0000256" key="1">
    <source>
        <dbReference type="SAM" id="MobiDB-lite"/>
    </source>
</evidence>
<feature type="compositionally biased region" description="Pro residues" evidence="1">
    <location>
        <begin position="80"/>
        <end position="89"/>
    </location>
</feature>
<dbReference type="EMBL" id="JADGJH010000119">
    <property type="protein sequence ID" value="KAJ3137189.1"/>
    <property type="molecule type" value="Genomic_DNA"/>
</dbReference>
<evidence type="ECO:0000259" key="2">
    <source>
        <dbReference type="Pfam" id="PF08711"/>
    </source>
</evidence>
<feature type="compositionally biased region" description="Low complexity" evidence="1">
    <location>
        <begin position="793"/>
        <end position="810"/>
    </location>
</feature>
<dbReference type="Gene3D" id="1.20.930.10">
    <property type="entry name" value="Conserved domain common to transcription factors TFIIS, elongin A, CRSP70"/>
    <property type="match status" value="1"/>
</dbReference>
<feature type="compositionally biased region" description="Pro residues" evidence="1">
    <location>
        <begin position="813"/>
        <end position="823"/>
    </location>
</feature>
<feature type="compositionally biased region" description="Basic and acidic residues" evidence="1">
    <location>
        <begin position="403"/>
        <end position="424"/>
    </location>
</feature>
<protein>
    <recommendedName>
        <fullName evidence="2">TFIIS N-terminal domain-containing protein</fullName>
    </recommendedName>
</protein>